<dbReference type="PANTHER" id="PTHR24198">
    <property type="entry name" value="ANKYRIN REPEAT AND PROTEIN KINASE DOMAIN-CONTAINING PROTEIN"/>
    <property type="match status" value="1"/>
</dbReference>
<keyword evidence="1" id="KW-0677">Repeat</keyword>
<evidence type="ECO:0000313" key="6">
    <source>
        <dbReference type="Proteomes" id="UP001431209"/>
    </source>
</evidence>
<feature type="repeat" description="ANK" evidence="3">
    <location>
        <begin position="74"/>
        <end position="98"/>
    </location>
</feature>
<feature type="repeat" description="ANK" evidence="3">
    <location>
        <begin position="150"/>
        <end position="182"/>
    </location>
</feature>
<gene>
    <name evidence="5" type="ORF">AKO1_010940</name>
</gene>
<evidence type="ECO:0000313" key="5">
    <source>
        <dbReference type="EMBL" id="KAL0480067.1"/>
    </source>
</evidence>
<dbReference type="Proteomes" id="UP001431209">
    <property type="component" value="Unassembled WGS sequence"/>
</dbReference>
<evidence type="ECO:0000256" key="2">
    <source>
        <dbReference type="ARBA" id="ARBA00023043"/>
    </source>
</evidence>
<dbReference type="InterPro" id="IPR002110">
    <property type="entry name" value="Ankyrin_rpt"/>
</dbReference>
<keyword evidence="2 3" id="KW-0040">ANK repeat</keyword>
<feature type="compositionally biased region" description="Low complexity" evidence="4">
    <location>
        <begin position="310"/>
        <end position="331"/>
    </location>
</feature>
<sequence>MSTASQQPGPVIPNIFAVVRAGDDEILRKIVREFREKGSINNSTFFSKFTSLFNTDLKSNAADAWSPNTKNQAFGRTPLHYACRLGHLKCAKILVEEGKVHVHELNHNKWNILHDCARFGQVEVLAWLLSLPSPYTEVFTHSLSLQQTNFGSTPLHLALRHQHVECAQLLYSLQSSTNIKFNLKKQTFLHVAIEESLLDFCNRLLKTPMTSQKHTNFMNLMQARDEHGNLPIHYCCVKPDDRMFFFLRCTVAYLHSTNNIKNVLRLVMTKDRVGNNAMHYSFGSNSILCACLVFHYFLICFYRIKSELESSTGPTPTKTTTSDGSSTQKTQNPMNAQNTAMFQSPIFIAAKYNQPDAMRKFLLYYAPESTFDYLREGFPELYDERSSSVDDMTRKLHDFLTPKDQNELDFIKKGFLGVDTKLVDRFGFTADQVGLITDEISNIIKQYEQLKNANK</sequence>
<feature type="region of interest" description="Disordered" evidence="4">
    <location>
        <begin position="309"/>
        <end position="332"/>
    </location>
</feature>
<keyword evidence="6" id="KW-1185">Reference proteome</keyword>
<dbReference type="PANTHER" id="PTHR24198:SF165">
    <property type="entry name" value="ANKYRIN REPEAT-CONTAINING PROTEIN-RELATED"/>
    <property type="match status" value="1"/>
</dbReference>
<protein>
    <submittedName>
        <fullName evidence="5">Espin</fullName>
    </submittedName>
</protein>
<evidence type="ECO:0000256" key="4">
    <source>
        <dbReference type="SAM" id="MobiDB-lite"/>
    </source>
</evidence>
<evidence type="ECO:0000256" key="3">
    <source>
        <dbReference type="PROSITE-ProRule" id="PRU00023"/>
    </source>
</evidence>
<dbReference type="EMBL" id="JAOPGA020000623">
    <property type="protein sequence ID" value="KAL0480067.1"/>
    <property type="molecule type" value="Genomic_DNA"/>
</dbReference>
<dbReference type="Pfam" id="PF12796">
    <property type="entry name" value="Ank_2"/>
    <property type="match status" value="2"/>
</dbReference>
<dbReference type="SUPFAM" id="SSF48403">
    <property type="entry name" value="Ankyrin repeat"/>
    <property type="match status" value="1"/>
</dbReference>
<dbReference type="Gene3D" id="1.25.40.20">
    <property type="entry name" value="Ankyrin repeat-containing domain"/>
    <property type="match status" value="1"/>
</dbReference>
<dbReference type="PROSITE" id="PS50088">
    <property type="entry name" value="ANK_REPEAT"/>
    <property type="match status" value="2"/>
</dbReference>
<evidence type="ECO:0000256" key="1">
    <source>
        <dbReference type="ARBA" id="ARBA00022737"/>
    </source>
</evidence>
<organism evidence="5 6">
    <name type="scientific">Acrasis kona</name>
    <dbReference type="NCBI Taxonomy" id="1008807"/>
    <lineage>
        <taxon>Eukaryota</taxon>
        <taxon>Discoba</taxon>
        <taxon>Heterolobosea</taxon>
        <taxon>Tetramitia</taxon>
        <taxon>Eutetramitia</taxon>
        <taxon>Acrasidae</taxon>
        <taxon>Acrasis</taxon>
    </lineage>
</organism>
<reference evidence="5 6" key="1">
    <citation type="submission" date="2024-03" db="EMBL/GenBank/DDBJ databases">
        <title>The Acrasis kona genome and developmental transcriptomes reveal deep origins of eukaryotic multicellular pathways.</title>
        <authorList>
            <person name="Sheikh S."/>
            <person name="Fu C.-J."/>
            <person name="Brown M.W."/>
            <person name="Baldauf S.L."/>
        </authorList>
    </citation>
    <scope>NUCLEOTIDE SEQUENCE [LARGE SCALE GENOMIC DNA]</scope>
    <source>
        <strain evidence="5 6">ATCC MYA-3509</strain>
    </source>
</reference>
<dbReference type="InterPro" id="IPR036770">
    <property type="entry name" value="Ankyrin_rpt-contain_sf"/>
</dbReference>
<comment type="caution">
    <text evidence="5">The sequence shown here is derived from an EMBL/GenBank/DDBJ whole genome shotgun (WGS) entry which is preliminary data.</text>
</comment>
<dbReference type="AlphaFoldDB" id="A0AAW2YV19"/>
<name>A0AAW2YV19_9EUKA</name>
<accession>A0AAW2YV19</accession>
<proteinExistence type="predicted"/>
<dbReference type="SMART" id="SM00248">
    <property type="entry name" value="ANK"/>
    <property type="match status" value="6"/>
</dbReference>
<dbReference type="PROSITE" id="PS50297">
    <property type="entry name" value="ANK_REP_REGION"/>
    <property type="match status" value="2"/>
</dbReference>